<dbReference type="EMBL" id="CAJEWN010000009">
    <property type="protein sequence ID" value="CAD2130542.1"/>
    <property type="molecule type" value="Genomic_DNA"/>
</dbReference>
<evidence type="ECO:0000256" key="1">
    <source>
        <dbReference type="SAM" id="MobiDB-lite"/>
    </source>
</evidence>
<evidence type="ECO:0000313" key="3">
    <source>
        <dbReference type="Proteomes" id="UP000580250"/>
    </source>
</evidence>
<feature type="compositionally biased region" description="Basic and acidic residues" evidence="1">
    <location>
        <begin position="73"/>
        <end position="89"/>
    </location>
</feature>
<organism evidence="2 3">
    <name type="scientific">Meloidogyne enterolobii</name>
    <name type="common">Root-knot nematode worm</name>
    <name type="synonym">Meloidogyne mayaguensis</name>
    <dbReference type="NCBI Taxonomy" id="390850"/>
    <lineage>
        <taxon>Eukaryota</taxon>
        <taxon>Metazoa</taxon>
        <taxon>Ecdysozoa</taxon>
        <taxon>Nematoda</taxon>
        <taxon>Chromadorea</taxon>
        <taxon>Rhabditida</taxon>
        <taxon>Tylenchina</taxon>
        <taxon>Tylenchomorpha</taxon>
        <taxon>Tylenchoidea</taxon>
        <taxon>Meloidogynidae</taxon>
        <taxon>Meloidogyninae</taxon>
        <taxon>Meloidogyne</taxon>
    </lineage>
</organism>
<dbReference type="AlphaFoldDB" id="A0A6V7TRS1"/>
<gene>
    <name evidence="2" type="ORF">MENT_LOCUS3026</name>
</gene>
<accession>A0A6V7TRS1</accession>
<evidence type="ECO:0000313" key="2">
    <source>
        <dbReference type="EMBL" id="CAD2130542.1"/>
    </source>
</evidence>
<feature type="compositionally biased region" description="Basic residues" evidence="1">
    <location>
        <begin position="56"/>
        <end position="72"/>
    </location>
</feature>
<proteinExistence type="predicted"/>
<feature type="region of interest" description="Disordered" evidence="1">
    <location>
        <begin position="52"/>
        <end position="107"/>
    </location>
</feature>
<feature type="region of interest" description="Disordered" evidence="1">
    <location>
        <begin position="143"/>
        <end position="174"/>
    </location>
</feature>
<name>A0A6V7TRS1_MELEN</name>
<sequence length="174" mass="20778">MSTENRDFSALLNTKCERKMKRKAAKQLKSTCKKGQSQQQINVDSIVAKQLEDTKRKKKLEKRRRLRNKKRKEKIELERKKRIEGKNEENFDETDEEEGGEDENCTIEQFREEAEKVRSERLKDDLDEDDREIRRLERLLKKSKRRKKGKTEVEMSEDELEKIFLGNASSGEEE</sequence>
<protein>
    <submittedName>
        <fullName evidence="2">Uncharacterized protein</fullName>
    </submittedName>
</protein>
<feature type="compositionally biased region" description="Acidic residues" evidence="1">
    <location>
        <begin position="90"/>
        <end position="105"/>
    </location>
</feature>
<reference evidence="2 3" key="1">
    <citation type="submission" date="2020-08" db="EMBL/GenBank/DDBJ databases">
        <authorList>
            <person name="Koutsovoulos G."/>
            <person name="Danchin GJ E."/>
        </authorList>
    </citation>
    <scope>NUCLEOTIDE SEQUENCE [LARGE SCALE GENOMIC DNA]</scope>
</reference>
<comment type="caution">
    <text evidence="2">The sequence shown here is derived from an EMBL/GenBank/DDBJ whole genome shotgun (WGS) entry which is preliminary data.</text>
</comment>
<dbReference type="Proteomes" id="UP000580250">
    <property type="component" value="Unassembled WGS sequence"/>
</dbReference>